<dbReference type="Proteomes" id="UP001165962">
    <property type="component" value="Unassembled WGS sequence"/>
</dbReference>
<feature type="transmembrane region" description="Helical" evidence="1">
    <location>
        <begin position="45"/>
        <end position="65"/>
    </location>
</feature>
<name>A0ABX0J9T2_9BACL</name>
<dbReference type="EMBL" id="JAAOIW010000004">
    <property type="protein sequence ID" value="NHN30746.1"/>
    <property type="molecule type" value="Genomic_DNA"/>
</dbReference>
<keyword evidence="1" id="KW-0812">Transmembrane</keyword>
<evidence type="ECO:0008006" key="4">
    <source>
        <dbReference type="Google" id="ProtNLM"/>
    </source>
</evidence>
<accession>A0ABX0J9T2</accession>
<keyword evidence="1" id="KW-0472">Membrane</keyword>
<keyword evidence="3" id="KW-1185">Reference proteome</keyword>
<dbReference type="RefSeq" id="WP_166150082.1">
    <property type="nucleotide sequence ID" value="NZ_JAAOIW010000004.1"/>
</dbReference>
<gene>
    <name evidence="2" type="ORF">G9U52_12970</name>
</gene>
<evidence type="ECO:0000313" key="2">
    <source>
        <dbReference type="EMBL" id="NHN30746.1"/>
    </source>
</evidence>
<comment type="caution">
    <text evidence="2">The sequence shown here is derived from an EMBL/GenBank/DDBJ whole genome shotgun (WGS) entry which is preliminary data.</text>
</comment>
<feature type="transmembrane region" description="Helical" evidence="1">
    <location>
        <begin position="71"/>
        <end position="89"/>
    </location>
</feature>
<organism evidence="2 3">
    <name type="scientific">Paenibacillus agricola</name>
    <dbReference type="NCBI Taxonomy" id="2716264"/>
    <lineage>
        <taxon>Bacteria</taxon>
        <taxon>Bacillati</taxon>
        <taxon>Bacillota</taxon>
        <taxon>Bacilli</taxon>
        <taxon>Bacillales</taxon>
        <taxon>Paenibacillaceae</taxon>
        <taxon>Paenibacillus</taxon>
    </lineage>
</organism>
<reference evidence="2" key="1">
    <citation type="submission" date="2020-03" db="EMBL/GenBank/DDBJ databases">
        <title>Draft sequencing of Paenibacilllus sp. S3N08.</title>
        <authorList>
            <person name="Kim D.-U."/>
        </authorList>
    </citation>
    <scope>NUCLEOTIDE SEQUENCE</scope>
    <source>
        <strain evidence="2">S3N08</strain>
    </source>
</reference>
<proteinExistence type="predicted"/>
<evidence type="ECO:0000256" key="1">
    <source>
        <dbReference type="SAM" id="Phobius"/>
    </source>
</evidence>
<keyword evidence="1" id="KW-1133">Transmembrane helix</keyword>
<sequence length="171" mass="19859">MSRKWERMVKKNTKTINKTRVKQGKETISQATSADGAITLKGRNWTLSLLLFCVGIFCFITFRGTSQEDNLYWITGGSYILLSIFMYFVRRPHLKIGKDYLGTRRFTGDKRMKAEEIKDIAISKDTVSISFTSNKGKWAFTRFYHRMNIAEISEKLKEFAENNAVTLKMEK</sequence>
<evidence type="ECO:0000313" key="3">
    <source>
        <dbReference type="Proteomes" id="UP001165962"/>
    </source>
</evidence>
<protein>
    <recommendedName>
        <fullName evidence="4">PH (Pleckstrin Homology) domain-containing protein</fullName>
    </recommendedName>
</protein>